<dbReference type="Gene3D" id="1.10.10.10">
    <property type="entry name" value="Winged helix-like DNA-binding domain superfamily/Winged helix DNA-binding domain"/>
    <property type="match status" value="1"/>
</dbReference>
<dbReference type="InterPro" id="IPR023187">
    <property type="entry name" value="Tscrpt_reg_MarR-type_CS"/>
</dbReference>
<dbReference type="Proteomes" id="UP000215896">
    <property type="component" value="Unassembled WGS sequence"/>
</dbReference>
<dbReference type="SMART" id="SM00347">
    <property type="entry name" value="HTH_MARR"/>
    <property type="match status" value="1"/>
</dbReference>
<comment type="caution">
    <text evidence="4">The sequence shown here is derived from an EMBL/GenBank/DDBJ whole genome shotgun (WGS) entry which is preliminary data.</text>
</comment>
<dbReference type="OrthoDB" id="3726624at2"/>
<dbReference type="InterPro" id="IPR000835">
    <property type="entry name" value="HTH_MarR-typ"/>
</dbReference>
<proteinExistence type="predicted"/>
<protein>
    <submittedName>
        <fullName evidence="4">MarR family transcriptional regulator</fullName>
    </submittedName>
</protein>
<evidence type="ECO:0000313" key="5">
    <source>
        <dbReference type="Proteomes" id="UP000215896"/>
    </source>
</evidence>
<evidence type="ECO:0000256" key="3">
    <source>
        <dbReference type="ARBA" id="ARBA00023163"/>
    </source>
</evidence>
<dbReference type="GO" id="GO:0003700">
    <property type="term" value="F:DNA-binding transcription factor activity"/>
    <property type="evidence" value="ECO:0007669"/>
    <property type="project" value="InterPro"/>
</dbReference>
<evidence type="ECO:0000256" key="1">
    <source>
        <dbReference type="ARBA" id="ARBA00023015"/>
    </source>
</evidence>
<dbReference type="RefSeq" id="WP_094407011.1">
    <property type="nucleotide sequence ID" value="NZ_NMVN01000017.1"/>
</dbReference>
<dbReference type="AlphaFoldDB" id="A0A255FYN0"/>
<evidence type="ECO:0000256" key="2">
    <source>
        <dbReference type="ARBA" id="ARBA00023125"/>
    </source>
</evidence>
<dbReference type="PANTHER" id="PTHR33164:SF99">
    <property type="entry name" value="MARR FAMILY REGULATORY PROTEIN"/>
    <property type="match status" value="1"/>
</dbReference>
<dbReference type="GO" id="GO:0003677">
    <property type="term" value="F:DNA binding"/>
    <property type="evidence" value="ECO:0007669"/>
    <property type="project" value="UniProtKB-KW"/>
</dbReference>
<dbReference type="PROSITE" id="PS01117">
    <property type="entry name" value="HTH_MARR_1"/>
    <property type="match status" value="1"/>
</dbReference>
<keyword evidence="5" id="KW-1185">Reference proteome</keyword>
<dbReference type="InterPro" id="IPR039422">
    <property type="entry name" value="MarR/SlyA-like"/>
</dbReference>
<reference evidence="4 5" key="1">
    <citation type="submission" date="2017-07" db="EMBL/GenBank/DDBJ databases">
        <title>Draft whole genome sequences of clinical Proprionibacteriaceae strains.</title>
        <authorList>
            <person name="Bernier A.-M."/>
            <person name="Bernard K."/>
            <person name="Domingo M.-C."/>
        </authorList>
    </citation>
    <scope>NUCLEOTIDE SEQUENCE [LARGE SCALE GENOMIC DNA]</scope>
    <source>
        <strain evidence="4 5">NML 030167</strain>
    </source>
</reference>
<dbReference type="PANTHER" id="PTHR33164">
    <property type="entry name" value="TRANSCRIPTIONAL REGULATOR, MARR FAMILY"/>
    <property type="match status" value="1"/>
</dbReference>
<dbReference type="Pfam" id="PF12802">
    <property type="entry name" value="MarR_2"/>
    <property type="match status" value="1"/>
</dbReference>
<dbReference type="SUPFAM" id="SSF46785">
    <property type="entry name" value="Winged helix' DNA-binding domain"/>
    <property type="match status" value="1"/>
</dbReference>
<dbReference type="PROSITE" id="PS50995">
    <property type="entry name" value="HTH_MARR_2"/>
    <property type="match status" value="1"/>
</dbReference>
<gene>
    <name evidence="4" type="ORF">CGZ94_20015</name>
</gene>
<dbReference type="EMBL" id="NMVO01000018">
    <property type="protein sequence ID" value="OYO08790.1"/>
    <property type="molecule type" value="Genomic_DNA"/>
</dbReference>
<accession>A0A255FYN0</accession>
<dbReference type="InterPro" id="IPR036388">
    <property type="entry name" value="WH-like_DNA-bd_sf"/>
</dbReference>
<accession>A0A4R6LPE9</accession>
<keyword evidence="3" id="KW-0804">Transcription</keyword>
<organism evidence="4 5">
    <name type="scientific">Enemella evansiae</name>
    <dbReference type="NCBI Taxonomy" id="2016499"/>
    <lineage>
        <taxon>Bacteria</taxon>
        <taxon>Bacillati</taxon>
        <taxon>Actinomycetota</taxon>
        <taxon>Actinomycetes</taxon>
        <taxon>Propionibacteriales</taxon>
        <taxon>Propionibacteriaceae</taxon>
        <taxon>Enemella</taxon>
    </lineage>
</organism>
<dbReference type="InterPro" id="IPR036390">
    <property type="entry name" value="WH_DNA-bd_sf"/>
</dbReference>
<sequence>MVKRLTNPFVGGPTPLGTLLTAAGRRISGELDAALRTAGFTDVRAAHAPLFMAIEADGCSVTTLAERTRMTKQAVGELIRHLAERGYLQVAPDPDDKRVRRVTLTTRGWQVVEAGQRVVADFDAWLAAEVGADRVQQLRETLTMIADTEPAER</sequence>
<dbReference type="GO" id="GO:0006950">
    <property type="term" value="P:response to stress"/>
    <property type="evidence" value="ECO:0007669"/>
    <property type="project" value="TreeGrafter"/>
</dbReference>
<keyword evidence="1" id="KW-0805">Transcription regulation</keyword>
<name>A0A255FYN0_9ACTN</name>
<keyword evidence="2" id="KW-0238">DNA-binding</keyword>
<evidence type="ECO:0000313" key="4">
    <source>
        <dbReference type="EMBL" id="OYO08790.1"/>
    </source>
</evidence>